<proteinExistence type="predicted"/>
<dbReference type="FunFam" id="1.10.167.10:FF:000005">
    <property type="entry name" value="Putative A-kinase anchor protein 10 mitochondrial"/>
    <property type="match status" value="1"/>
</dbReference>
<dbReference type="SUPFAM" id="SSF48097">
    <property type="entry name" value="Regulator of G-protein signaling, RGS"/>
    <property type="match status" value="2"/>
</dbReference>
<dbReference type="Pfam" id="PF00615">
    <property type="entry name" value="RGS"/>
    <property type="match status" value="2"/>
</dbReference>
<keyword evidence="4" id="KW-1185">Reference proteome</keyword>
<dbReference type="InterPro" id="IPR036305">
    <property type="entry name" value="RGS_sf"/>
</dbReference>
<sequence length="816" mass="90770">MQTEAIQSTDLHYGYEHQSPLPYAKHPKQHSTMLIKHHQNTSKAVPRSNGIWTIEENLDESFDERSSKDFQETEFHGGSLARCEQDGIWVIQPGEGHRSWMIRRHPVDSSDIPLSSKTTVTGDNDTWLLCHINIPVQFKIPSTDCQTVVGGARPKVLLLQPEDSKVSSNTASAPNLTVSTPVQTSSRLSKTFQEITHDSNALLCLMQYLDSRGVGHLLHFWHDANSFQASTLTRIHSHSVCYQATSGLSETESDSDVSSPSQPEQIDVKYKGMCESSDNVKATGGEAGSSASLPSVNSSVNTGHGSCDAGQTPNTFDSSHCANTPHHLATSDSPPSNLACLDNVGRPIIKGQSNTNSAVVSETSVASTNPSHIPAERLQLQAATGVISGSPLHHSYISCNELVSSSSSSSSSVHTKVTGSPAHSLSSFTHVLPYPMNKLTLHERLLKSIEEDAIKIYSKYISLDAVYPIGISDKLRNETISKICCEDGHVDPRCFVPCQEYIMDHIEKEYYKGFIQSPYHCMHQIHVLTHSPVNLADILYNESAIVYFMEFMEREDAMNLLQCWLELDSFQQQLASQQGHYDIQQAQSDAMVIYDKYFSLQASQPLGFEDDMRFEVECNICKQGGPLADCFVKPKRMLLRSIDKLYFQQYLKSDLYYKYLSDLISTVQSAQDFTPLHRNRSGSDASSEKSFGSQSTGSEAISSKNTLLAMDTSGFHIKRALKKINVDMRINKDLLDPDALWHREQAGKMSFGRMNDLGQFISEFDRDPDMERKKGGTFFKRKKEKEQEEEMLALQIASMIISDITSVTSQPSGTSQ</sequence>
<evidence type="ECO:0000256" key="1">
    <source>
        <dbReference type="SAM" id="MobiDB-lite"/>
    </source>
</evidence>
<dbReference type="Gene3D" id="1.10.167.10">
    <property type="entry name" value="Regulator of G-protein Signalling 4, domain 2"/>
    <property type="match status" value="2"/>
</dbReference>
<accession>A0AAD9IVS3</accession>
<dbReference type="AlphaFoldDB" id="A0AAD9IVS3"/>
<feature type="compositionally biased region" description="Low complexity" evidence="1">
    <location>
        <begin position="289"/>
        <end position="301"/>
    </location>
</feature>
<dbReference type="GO" id="GO:0005886">
    <property type="term" value="C:plasma membrane"/>
    <property type="evidence" value="ECO:0007669"/>
    <property type="project" value="TreeGrafter"/>
</dbReference>
<dbReference type="InterPro" id="IPR016137">
    <property type="entry name" value="RGS"/>
</dbReference>
<feature type="compositionally biased region" description="Polar residues" evidence="1">
    <location>
        <begin position="249"/>
        <end position="264"/>
    </location>
</feature>
<dbReference type="EMBL" id="JAODUP010001192">
    <property type="protein sequence ID" value="KAK2140975.1"/>
    <property type="molecule type" value="Genomic_DNA"/>
</dbReference>
<dbReference type="GO" id="GO:0008104">
    <property type="term" value="P:intracellular protein localization"/>
    <property type="evidence" value="ECO:0007669"/>
    <property type="project" value="TreeGrafter"/>
</dbReference>
<gene>
    <name evidence="3" type="ORF">LSH36_1193g00000</name>
</gene>
<dbReference type="PANTHER" id="PTHR13155:SF1">
    <property type="entry name" value="A-KINASE ANCHOR PROTEIN 10, MITOCHONDRIAL"/>
    <property type="match status" value="1"/>
</dbReference>
<feature type="region of interest" description="Disordered" evidence="1">
    <location>
        <begin position="277"/>
        <end position="311"/>
    </location>
</feature>
<feature type="compositionally biased region" description="Polar residues" evidence="1">
    <location>
        <begin position="682"/>
        <end position="698"/>
    </location>
</feature>
<feature type="region of interest" description="Disordered" evidence="1">
    <location>
        <begin position="675"/>
        <end position="698"/>
    </location>
</feature>
<dbReference type="PANTHER" id="PTHR13155">
    <property type="entry name" value="A-KINASE ANCHOR PROTEINS"/>
    <property type="match status" value="1"/>
</dbReference>
<dbReference type="InterPro" id="IPR044926">
    <property type="entry name" value="RGS_subdomain_2"/>
</dbReference>
<protein>
    <recommendedName>
        <fullName evidence="2">RGS domain-containing protein</fullName>
    </recommendedName>
</protein>
<organism evidence="3 4">
    <name type="scientific">Paralvinella palmiformis</name>
    <dbReference type="NCBI Taxonomy" id="53620"/>
    <lineage>
        <taxon>Eukaryota</taxon>
        <taxon>Metazoa</taxon>
        <taxon>Spiralia</taxon>
        <taxon>Lophotrochozoa</taxon>
        <taxon>Annelida</taxon>
        <taxon>Polychaeta</taxon>
        <taxon>Sedentaria</taxon>
        <taxon>Canalipalpata</taxon>
        <taxon>Terebellida</taxon>
        <taxon>Terebelliformia</taxon>
        <taxon>Alvinellidae</taxon>
        <taxon>Paralvinella</taxon>
    </lineage>
</organism>
<dbReference type="PROSITE" id="PS50132">
    <property type="entry name" value="RGS"/>
    <property type="match status" value="1"/>
</dbReference>
<dbReference type="SMART" id="SM00315">
    <property type="entry name" value="RGS"/>
    <property type="match status" value="2"/>
</dbReference>
<dbReference type="InterPro" id="IPR052246">
    <property type="entry name" value="Cell_Polariz_PKAAnc"/>
</dbReference>
<reference evidence="3" key="1">
    <citation type="journal article" date="2023" name="Mol. Biol. Evol.">
        <title>Third-Generation Sequencing Reveals the Adaptive Role of the Epigenome in Three Deep-Sea Polychaetes.</title>
        <authorList>
            <person name="Perez M."/>
            <person name="Aroh O."/>
            <person name="Sun Y."/>
            <person name="Lan Y."/>
            <person name="Juniper S.K."/>
            <person name="Young C.R."/>
            <person name="Angers B."/>
            <person name="Qian P.Y."/>
        </authorList>
    </citation>
    <scope>NUCLEOTIDE SEQUENCE</scope>
    <source>
        <strain evidence="3">P08H-3</strain>
    </source>
</reference>
<name>A0AAD9IVS3_9ANNE</name>
<dbReference type="CDD" id="cd08721">
    <property type="entry name" value="RGS_AKAP2_2"/>
    <property type="match status" value="1"/>
</dbReference>
<feature type="domain" description="RGS" evidence="2">
    <location>
        <begin position="534"/>
        <end position="660"/>
    </location>
</feature>
<feature type="region of interest" description="Disordered" evidence="1">
    <location>
        <begin position="249"/>
        <end position="268"/>
    </location>
</feature>
<comment type="caution">
    <text evidence="3">The sequence shown here is derived from an EMBL/GenBank/DDBJ whole genome shotgun (WGS) entry which is preliminary data.</text>
</comment>
<evidence type="ECO:0000313" key="4">
    <source>
        <dbReference type="Proteomes" id="UP001208570"/>
    </source>
</evidence>
<dbReference type="GO" id="GO:0005739">
    <property type="term" value="C:mitochondrion"/>
    <property type="evidence" value="ECO:0007669"/>
    <property type="project" value="TreeGrafter"/>
</dbReference>
<dbReference type="Proteomes" id="UP001208570">
    <property type="component" value="Unassembled WGS sequence"/>
</dbReference>
<evidence type="ECO:0000259" key="2">
    <source>
        <dbReference type="PROSITE" id="PS50132"/>
    </source>
</evidence>
<evidence type="ECO:0000313" key="3">
    <source>
        <dbReference type="EMBL" id="KAK2140975.1"/>
    </source>
</evidence>